<proteinExistence type="predicted"/>
<dbReference type="EMBL" id="JAULSN010000007">
    <property type="protein sequence ID" value="KAK3366627.1"/>
    <property type="molecule type" value="Genomic_DNA"/>
</dbReference>
<evidence type="ECO:0000313" key="2">
    <source>
        <dbReference type="Proteomes" id="UP001287356"/>
    </source>
</evidence>
<comment type="caution">
    <text evidence="1">The sequence shown here is derived from an EMBL/GenBank/DDBJ whole genome shotgun (WGS) entry which is preliminary data.</text>
</comment>
<reference evidence="1" key="1">
    <citation type="journal article" date="2023" name="Mol. Phylogenet. Evol.">
        <title>Genome-scale phylogeny and comparative genomics of the fungal order Sordariales.</title>
        <authorList>
            <person name="Hensen N."/>
            <person name="Bonometti L."/>
            <person name="Westerberg I."/>
            <person name="Brannstrom I.O."/>
            <person name="Guillou S."/>
            <person name="Cros-Aarteil S."/>
            <person name="Calhoun S."/>
            <person name="Haridas S."/>
            <person name="Kuo A."/>
            <person name="Mondo S."/>
            <person name="Pangilinan J."/>
            <person name="Riley R."/>
            <person name="LaButti K."/>
            <person name="Andreopoulos B."/>
            <person name="Lipzen A."/>
            <person name="Chen C."/>
            <person name="Yan M."/>
            <person name="Daum C."/>
            <person name="Ng V."/>
            <person name="Clum A."/>
            <person name="Steindorff A."/>
            <person name="Ohm R.A."/>
            <person name="Martin F."/>
            <person name="Silar P."/>
            <person name="Natvig D.O."/>
            <person name="Lalanne C."/>
            <person name="Gautier V."/>
            <person name="Ament-Velasquez S.L."/>
            <person name="Kruys A."/>
            <person name="Hutchinson M.I."/>
            <person name="Powell A.J."/>
            <person name="Barry K."/>
            <person name="Miller A.N."/>
            <person name="Grigoriev I.V."/>
            <person name="Debuchy R."/>
            <person name="Gladieux P."/>
            <person name="Hiltunen Thoren M."/>
            <person name="Johannesson H."/>
        </authorList>
    </citation>
    <scope>NUCLEOTIDE SEQUENCE</scope>
    <source>
        <strain evidence="1">CBS 958.72</strain>
    </source>
</reference>
<dbReference type="AlphaFoldDB" id="A0AAE0N0Y3"/>
<reference evidence="1" key="2">
    <citation type="submission" date="2023-06" db="EMBL/GenBank/DDBJ databases">
        <authorList>
            <consortium name="Lawrence Berkeley National Laboratory"/>
            <person name="Haridas S."/>
            <person name="Hensen N."/>
            <person name="Bonometti L."/>
            <person name="Westerberg I."/>
            <person name="Brannstrom I.O."/>
            <person name="Guillou S."/>
            <person name="Cros-Aarteil S."/>
            <person name="Calhoun S."/>
            <person name="Kuo A."/>
            <person name="Mondo S."/>
            <person name="Pangilinan J."/>
            <person name="Riley R."/>
            <person name="Labutti K."/>
            <person name="Andreopoulos B."/>
            <person name="Lipzen A."/>
            <person name="Chen C."/>
            <person name="Yanf M."/>
            <person name="Daum C."/>
            <person name="Ng V."/>
            <person name="Clum A."/>
            <person name="Steindorff A."/>
            <person name="Ohm R."/>
            <person name="Martin F."/>
            <person name="Silar P."/>
            <person name="Natvig D."/>
            <person name="Lalanne C."/>
            <person name="Gautier V."/>
            <person name="Ament-Velasquez S.L."/>
            <person name="Kruys A."/>
            <person name="Hutchinson M.I."/>
            <person name="Powell A.J."/>
            <person name="Barry K."/>
            <person name="Miller A.N."/>
            <person name="Grigoriev I.V."/>
            <person name="Debuchy R."/>
            <person name="Gladieux P."/>
            <person name="Thoren M.H."/>
            <person name="Johannesson H."/>
        </authorList>
    </citation>
    <scope>NUCLEOTIDE SEQUENCE</scope>
    <source>
        <strain evidence="1">CBS 958.72</strain>
    </source>
</reference>
<organism evidence="1 2">
    <name type="scientific">Lasiosphaeria ovina</name>
    <dbReference type="NCBI Taxonomy" id="92902"/>
    <lineage>
        <taxon>Eukaryota</taxon>
        <taxon>Fungi</taxon>
        <taxon>Dikarya</taxon>
        <taxon>Ascomycota</taxon>
        <taxon>Pezizomycotina</taxon>
        <taxon>Sordariomycetes</taxon>
        <taxon>Sordariomycetidae</taxon>
        <taxon>Sordariales</taxon>
        <taxon>Lasiosphaeriaceae</taxon>
        <taxon>Lasiosphaeria</taxon>
    </lineage>
</organism>
<sequence>MTDNPLERRQPMDAAIQMDAYNTGGLFPNFEKNSDEQMLLHQRCSEWFSRRIDRLTHESATSTDSVLNRITCINVDVVRIRLKELLLCLESSPDTSLWTALRAWDQDSAATATGSDEQQKPNFGLLQAAFLLLGWLSMVYEPKLAPHKLRLEIVLPNNRMATVKLSSRFRKQLRWQAPTESIEIERYAAMSFPRLLPHFGLRLPTIANDPNDGGNTPLFGNIVNHAQIDSLVTASNIYYSNLHRVGKIQVQWVHDIVHHLDFDERNRTLSLFKFPTYCALICLSDPQSTKPLSRLISDVGDDYSGTDDSDETRNQPFDDYCREVLITLGIIFAQEGRSRKELLKRADGNWRTPADPAW</sequence>
<evidence type="ECO:0000313" key="1">
    <source>
        <dbReference type="EMBL" id="KAK3366627.1"/>
    </source>
</evidence>
<dbReference type="Proteomes" id="UP001287356">
    <property type="component" value="Unassembled WGS sequence"/>
</dbReference>
<protein>
    <submittedName>
        <fullName evidence="1">Uncharacterized protein</fullName>
    </submittedName>
</protein>
<gene>
    <name evidence="1" type="ORF">B0T24DRAFT_681829</name>
</gene>
<name>A0AAE0N0Y3_9PEZI</name>
<accession>A0AAE0N0Y3</accession>
<keyword evidence="2" id="KW-1185">Reference proteome</keyword>